<evidence type="ECO:0000313" key="2">
    <source>
        <dbReference type="EMBL" id="MBL7631930.1"/>
    </source>
</evidence>
<dbReference type="AlphaFoldDB" id="A0A937RN50"/>
<dbReference type="EMBL" id="JAEACQ010000289">
    <property type="protein sequence ID" value="MBL7631930.1"/>
    <property type="molecule type" value="Genomic_DNA"/>
</dbReference>
<reference evidence="2" key="1">
    <citation type="submission" date="2020-12" db="EMBL/GenBank/DDBJ databases">
        <title>Genomic characterization of non-nitrogen-fixing Frankia strains.</title>
        <authorList>
            <person name="Carlos-Shanley C."/>
            <person name="Guerra T."/>
            <person name="Hahn D."/>
        </authorList>
    </citation>
    <scope>NUCLEOTIDE SEQUENCE</scope>
    <source>
        <strain evidence="2">CN6</strain>
    </source>
</reference>
<dbReference type="PANTHER" id="PTHR47485">
    <property type="entry name" value="THYLAKOID LUMENAL 17.4 KDA PROTEIN, CHLOROPLASTIC"/>
    <property type="match status" value="1"/>
</dbReference>
<dbReference type="Proteomes" id="UP000604475">
    <property type="component" value="Unassembled WGS sequence"/>
</dbReference>
<name>A0A937RN50_9ACTN</name>
<proteinExistence type="predicted"/>
<dbReference type="InterPro" id="IPR001646">
    <property type="entry name" value="5peptide_repeat"/>
</dbReference>
<protein>
    <submittedName>
        <fullName evidence="2">Pentapeptide repeat-containing protein</fullName>
    </submittedName>
</protein>
<dbReference type="PANTHER" id="PTHR47485:SF1">
    <property type="entry name" value="THYLAKOID LUMENAL 17.4 KDA PROTEIN, CHLOROPLASTIC"/>
    <property type="match status" value="1"/>
</dbReference>
<organism evidence="2 3">
    <name type="scientific">Frankia nepalensis</name>
    <dbReference type="NCBI Taxonomy" id="1836974"/>
    <lineage>
        <taxon>Bacteria</taxon>
        <taxon>Bacillati</taxon>
        <taxon>Actinomycetota</taxon>
        <taxon>Actinomycetes</taxon>
        <taxon>Frankiales</taxon>
        <taxon>Frankiaceae</taxon>
        <taxon>Frankia</taxon>
    </lineage>
</organism>
<evidence type="ECO:0000313" key="3">
    <source>
        <dbReference type="Proteomes" id="UP000604475"/>
    </source>
</evidence>
<dbReference type="RefSeq" id="WP_203003798.1">
    <property type="nucleotide sequence ID" value="NZ_JADWYU010000109.1"/>
</dbReference>
<sequence>MRWTTDDFRVGYSQYYLCDYNVVPEGAGLSQAFQGNSLVGAGGGHLAVVCGTDYGRIRITVDVRDDEPAAAFDGWPMVVDISHHSNAGRTWLGDMDTGGPPELGNLTPGGPGWYRVRVRARGRDAARAAGIACVDADPPLEEHAVSIWPAPPAPDVVHRADDEVARGPRPAPGGPLPAFYPECRAGWAPPPASDEPTELVPQRVEKIIDWTVAHYPGAQLVGARLAGRDLTFADFMAARLTGADLTGAVLVKTNLIAIDLAGARLSGADLDGADLANANLTGARLDDAVLTGAHLSEARLVGAILTRANLHRAGLVGADLTGADLTGARLDGVRWSRSPDWPETTRWPTPALAQHIRAHSDASPIKPTDFTVRALTL</sequence>
<accession>A0A937RN50</accession>
<gene>
    <name evidence="2" type="ORF">I7412_33185</name>
</gene>
<dbReference type="SUPFAM" id="SSF141571">
    <property type="entry name" value="Pentapeptide repeat-like"/>
    <property type="match status" value="1"/>
</dbReference>
<keyword evidence="1" id="KW-0677">Repeat</keyword>
<keyword evidence="3" id="KW-1185">Reference proteome</keyword>
<dbReference type="Pfam" id="PF00805">
    <property type="entry name" value="Pentapeptide"/>
    <property type="match status" value="2"/>
</dbReference>
<evidence type="ECO:0000256" key="1">
    <source>
        <dbReference type="ARBA" id="ARBA00022737"/>
    </source>
</evidence>
<dbReference type="Gene3D" id="2.160.20.80">
    <property type="entry name" value="E3 ubiquitin-protein ligase SopA"/>
    <property type="match status" value="1"/>
</dbReference>
<comment type="caution">
    <text evidence="2">The sequence shown here is derived from an EMBL/GenBank/DDBJ whole genome shotgun (WGS) entry which is preliminary data.</text>
</comment>